<dbReference type="Proteomes" id="UP000441354">
    <property type="component" value="Unassembled WGS sequence"/>
</dbReference>
<evidence type="ECO:0000313" key="1">
    <source>
        <dbReference type="EMBL" id="KAB2329308.1"/>
    </source>
</evidence>
<reference evidence="1 2" key="1">
    <citation type="journal article" date="2014" name="Arch. Microbiol.">
        <title>Bacillus mesophilum sp. nov., strain IITR-54T, a novel 4-chlorobiphenyl dechlorinating bacterium.</title>
        <authorList>
            <person name="Manickam N."/>
            <person name="Singh N.K."/>
            <person name="Bajaj A."/>
            <person name="Kumar R.M."/>
            <person name="Kaur G."/>
            <person name="Kaur N."/>
            <person name="Bala M."/>
            <person name="Kumar A."/>
            <person name="Mayilraj S."/>
        </authorList>
    </citation>
    <scope>NUCLEOTIDE SEQUENCE [LARGE SCALE GENOMIC DNA]</scope>
    <source>
        <strain evidence="1 2">IITR-54</strain>
    </source>
</reference>
<evidence type="ECO:0000313" key="2">
    <source>
        <dbReference type="Proteomes" id="UP000441354"/>
    </source>
</evidence>
<keyword evidence="2" id="KW-1185">Reference proteome</keyword>
<gene>
    <name evidence="1" type="ORF">F7732_21620</name>
</gene>
<dbReference type="AlphaFoldDB" id="A0A7V7RHU4"/>
<sequence>MKNKDRKEKTMETYHVQMNCGQISYICDFFKDYKDDHVTTELQSSNRVQAVFSVSTELKKDDTERHLKQVFKESKFGPGLYYSMKVL</sequence>
<organism evidence="1 2">
    <name type="scientific">Bacillus mesophilum</name>
    <dbReference type="NCBI Taxonomy" id="1071718"/>
    <lineage>
        <taxon>Bacteria</taxon>
        <taxon>Bacillati</taxon>
        <taxon>Bacillota</taxon>
        <taxon>Bacilli</taxon>
        <taxon>Bacillales</taxon>
        <taxon>Bacillaceae</taxon>
        <taxon>Bacillus</taxon>
    </lineage>
</organism>
<dbReference type="EMBL" id="WBOT01000013">
    <property type="protein sequence ID" value="KAB2329308.1"/>
    <property type="molecule type" value="Genomic_DNA"/>
</dbReference>
<name>A0A7V7RHU4_9BACI</name>
<protein>
    <submittedName>
        <fullName evidence="1">Uncharacterized protein</fullName>
    </submittedName>
</protein>
<dbReference type="OrthoDB" id="1643929at2"/>
<comment type="caution">
    <text evidence="1">The sequence shown here is derived from an EMBL/GenBank/DDBJ whole genome shotgun (WGS) entry which is preliminary data.</text>
</comment>
<dbReference type="RefSeq" id="WP_151576097.1">
    <property type="nucleotide sequence ID" value="NZ_WBOT01000013.1"/>
</dbReference>
<accession>A0A7V7RHU4</accession>
<proteinExistence type="predicted"/>